<name>A0ABS7Z4A2_9SPHI</name>
<gene>
    <name evidence="2" type="ORF">IPZ78_07620</name>
</gene>
<accession>A0ABS7Z4A2</accession>
<evidence type="ECO:0000313" key="2">
    <source>
        <dbReference type="EMBL" id="MCA5005018.1"/>
    </source>
</evidence>
<feature type="chain" id="PRO_5046504810" evidence="1">
    <location>
        <begin position="20"/>
        <end position="163"/>
    </location>
</feature>
<evidence type="ECO:0000313" key="3">
    <source>
        <dbReference type="Proteomes" id="UP001165302"/>
    </source>
</evidence>
<dbReference type="EMBL" id="JADEYP010000011">
    <property type="protein sequence ID" value="MCA5005018.1"/>
    <property type="molecule type" value="Genomic_DNA"/>
</dbReference>
<sequence>MHKLSYLILSLLVSTLIFSCVGDRNSDNNVDDSSVDNEASSLDQPEDISLLLWNYDAKGDSMVKNDIPDDLTVNFVLDVLNKRYEKIDLNLVRTSADTVFVKLDDASYLGQLGSTGNYAFMAEVVYCLTEVPNINSVNFDFPESDHAAPGLYNRKNFDNKIVE</sequence>
<protein>
    <submittedName>
        <fullName evidence="2">Uncharacterized protein</fullName>
    </submittedName>
</protein>
<keyword evidence="1" id="KW-0732">Signal</keyword>
<keyword evidence="3" id="KW-1185">Reference proteome</keyword>
<proteinExistence type="predicted"/>
<organism evidence="2 3">
    <name type="scientific">Sphingobacterium bovistauri</name>
    <dbReference type="NCBI Taxonomy" id="2781959"/>
    <lineage>
        <taxon>Bacteria</taxon>
        <taxon>Pseudomonadati</taxon>
        <taxon>Bacteroidota</taxon>
        <taxon>Sphingobacteriia</taxon>
        <taxon>Sphingobacteriales</taxon>
        <taxon>Sphingobacteriaceae</taxon>
        <taxon>Sphingobacterium</taxon>
    </lineage>
</organism>
<feature type="signal peptide" evidence="1">
    <location>
        <begin position="1"/>
        <end position="19"/>
    </location>
</feature>
<dbReference type="PROSITE" id="PS51257">
    <property type="entry name" value="PROKAR_LIPOPROTEIN"/>
    <property type="match status" value="1"/>
</dbReference>
<reference evidence="2" key="1">
    <citation type="submission" date="2020-10" db="EMBL/GenBank/DDBJ databases">
        <authorList>
            <person name="Lu T."/>
            <person name="Wang Q."/>
            <person name="Han X."/>
        </authorList>
    </citation>
    <scope>NUCLEOTIDE SEQUENCE</scope>
    <source>
        <strain evidence="2">WQ 366</strain>
    </source>
</reference>
<evidence type="ECO:0000256" key="1">
    <source>
        <dbReference type="SAM" id="SignalP"/>
    </source>
</evidence>
<dbReference type="RefSeq" id="WP_225552407.1">
    <property type="nucleotide sequence ID" value="NZ_JADEYP010000011.1"/>
</dbReference>
<dbReference type="Proteomes" id="UP001165302">
    <property type="component" value="Unassembled WGS sequence"/>
</dbReference>
<comment type="caution">
    <text evidence="2">The sequence shown here is derived from an EMBL/GenBank/DDBJ whole genome shotgun (WGS) entry which is preliminary data.</text>
</comment>